<comment type="similarity">
    <text evidence="2">Belongs to the Cold-regulated 413 protein family.</text>
</comment>
<dbReference type="AlphaFoldDB" id="Q8L8H1"/>
<feature type="transmembrane region" description="Helical" evidence="6">
    <location>
        <begin position="146"/>
        <end position="162"/>
    </location>
</feature>
<evidence type="ECO:0000256" key="4">
    <source>
        <dbReference type="ARBA" id="ARBA00022989"/>
    </source>
</evidence>
<feature type="transmembrane region" description="Helical" evidence="6">
    <location>
        <begin position="121"/>
        <end position="140"/>
    </location>
</feature>
<feature type="transmembrane region" description="Helical" evidence="6">
    <location>
        <begin position="241"/>
        <end position="261"/>
    </location>
</feature>
<gene>
    <name evidence="7" type="primary">XVSAP1</name>
</gene>
<evidence type="ECO:0000256" key="5">
    <source>
        <dbReference type="ARBA" id="ARBA00023136"/>
    </source>
</evidence>
<evidence type="ECO:0000256" key="1">
    <source>
        <dbReference type="ARBA" id="ARBA00004141"/>
    </source>
</evidence>
<organism evidence="7">
    <name type="scientific">Xerophyta viscosa</name>
    <dbReference type="NCBI Taxonomy" id="90708"/>
    <lineage>
        <taxon>Eukaryota</taxon>
        <taxon>Viridiplantae</taxon>
        <taxon>Streptophyta</taxon>
        <taxon>Embryophyta</taxon>
        <taxon>Tracheophyta</taxon>
        <taxon>Spermatophyta</taxon>
        <taxon>Magnoliopsida</taxon>
        <taxon>Liliopsida</taxon>
        <taxon>Pandanales</taxon>
        <taxon>Velloziaceae</taxon>
        <taxon>Xerophyta</taxon>
    </lineage>
</organism>
<evidence type="ECO:0000256" key="6">
    <source>
        <dbReference type="SAM" id="Phobius"/>
    </source>
</evidence>
<feature type="transmembrane region" description="Helical" evidence="6">
    <location>
        <begin position="75"/>
        <end position="96"/>
    </location>
</feature>
<accession>Q8L8H1</accession>
<evidence type="ECO:0000313" key="7">
    <source>
        <dbReference type="EMBL" id="AAM47505.1"/>
    </source>
</evidence>
<proteinExistence type="evidence at transcript level"/>
<feature type="transmembrane region" description="Helical" evidence="6">
    <location>
        <begin position="182"/>
        <end position="205"/>
    </location>
</feature>
<sequence>MRNEGFLKMKTDVGVADEVISGDLKQLGDAAKRLAKHAIKLGASFGVGSTIVQAIASIAAIYLLILDRTNWRTNILTSLLIPYVYLSLPSVIFNLFRGDLGRWLSFIGVVMKLFFHRHFPVTLELLVSLILLIVVSPTFIAHTIRGSLIGVFIFLVIACYLLQEHIRSAGGFKNAFTKSNGISNSVGIIILLIHPIWSLVVYFLYTSLLQLLAYSPSPCCCILYNKWFNFMHVCKCVSLHMYSQSIGSCVSIFFVQFVFIYEAEF</sequence>
<keyword evidence="5 6" id="KW-0472">Membrane</keyword>
<reference evidence="7" key="1">
    <citation type="submission" date="2002-04" db="EMBL/GenBank/DDBJ databases">
        <title>Molecular characterization of XVSAP1, a stress-responsive gene isolated from the resurrection plant Xerophyta viscosa Baker.</title>
        <authorList>
            <person name="Garwe D."/>
            <person name="Mundree S.G."/>
            <person name="Thomson J.A."/>
        </authorList>
    </citation>
    <scope>NUCLEOTIDE SEQUENCE</scope>
</reference>
<dbReference type="PANTHER" id="PTHR33596:SF23">
    <property type="entry name" value="COLD-REGULATED 413 PLASMA MEMBRANE PROTEIN 2"/>
    <property type="match status" value="1"/>
</dbReference>
<dbReference type="PANTHER" id="PTHR33596">
    <property type="entry name" value="COLD-REGULATED 413 PLASMA MEMBRANE PROTEIN 2"/>
    <property type="match status" value="1"/>
</dbReference>
<dbReference type="InterPro" id="IPR008892">
    <property type="entry name" value="COR413"/>
</dbReference>
<dbReference type="EMBL" id="AY100455">
    <property type="protein sequence ID" value="AAM47505.1"/>
    <property type="molecule type" value="mRNA"/>
</dbReference>
<evidence type="ECO:0000256" key="2">
    <source>
        <dbReference type="ARBA" id="ARBA00005852"/>
    </source>
</evidence>
<keyword evidence="4 6" id="KW-1133">Transmembrane helix</keyword>
<feature type="transmembrane region" description="Helical" evidence="6">
    <location>
        <begin position="41"/>
        <end position="63"/>
    </location>
</feature>
<comment type="subcellular location">
    <subcellularLocation>
        <location evidence="1">Membrane</location>
        <topology evidence="1">Multi-pass membrane protein</topology>
    </subcellularLocation>
</comment>
<dbReference type="Pfam" id="PF05562">
    <property type="entry name" value="WCOR413"/>
    <property type="match status" value="1"/>
</dbReference>
<evidence type="ECO:0000256" key="3">
    <source>
        <dbReference type="ARBA" id="ARBA00022692"/>
    </source>
</evidence>
<keyword evidence="3 6" id="KW-0812">Transmembrane</keyword>
<protein>
    <submittedName>
        <fullName evidence="7">Stress-regulated protein SAP1</fullName>
    </submittedName>
</protein>
<dbReference type="GO" id="GO:0016020">
    <property type="term" value="C:membrane"/>
    <property type="evidence" value="ECO:0007669"/>
    <property type="project" value="UniProtKB-SubCell"/>
</dbReference>
<name>Q8L8H1_9LILI</name>